<sequence>MPQAAGVPMPGDEIRHLLDLEAGGMRQRVEPGDRLPDTAPPAQVANASLPMKGSAMPRG</sequence>
<proteinExistence type="predicted"/>
<feature type="region of interest" description="Disordered" evidence="1">
    <location>
        <begin position="29"/>
        <end position="59"/>
    </location>
</feature>
<gene>
    <name evidence="2" type="ORF">A5710_06165</name>
</gene>
<dbReference type="AlphaFoldDB" id="A0A1A2NPR8"/>
<organism evidence="2 3">
    <name type="scientific">Mycolicibacter sinensis (strain JDM601)</name>
    <name type="common">Mycobacterium sinense</name>
    <dbReference type="NCBI Taxonomy" id="875328"/>
    <lineage>
        <taxon>Bacteria</taxon>
        <taxon>Bacillati</taxon>
        <taxon>Actinomycetota</taxon>
        <taxon>Actinomycetes</taxon>
        <taxon>Mycobacteriales</taxon>
        <taxon>Mycobacteriaceae</taxon>
        <taxon>Mycolicibacter</taxon>
    </lineage>
</organism>
<evidence type="ECO:0000313" key="2">
    <source>
        <dbReference type="EMBL" id="OBI27110.1"/>
    </source>
</evidence>
<dbReference type="EMBL" id="LZKG01000123">
    <property type="protein sequence ID" value="OBI27110.1"/>
    <property type="molecule type" value="Genomic_DNA"/>
</dbReference>
<accession>A0A1A2NPR8</accession>
<dbReference type="Proteomes" id="UP000093943">
    <property type="component" value="Unassembled WGS sequence"/>
</dbReference>
<protein>
    <submittedName>
        <fullName evidence="2">Uncharacterized protein</fullName>
    </submittedName>
</protein>
<reference evidence="3" key="1">
    <citation type="submission" date="2016-06" db="EMBL/GenBank/DDBJ databases">
        <authorList>
            <person name="Sutton G."/>
            <person name="Brinkac L."/>
            <person name="Sanka R."/>
            <person name="Adams M."/>
            <person name="Lau E."/>
            <person name="Sam S."/>
            <person name="Sreng N."/>
            <person name="Him V."/>
            <person name="Kerleguer A."/>
            <person name="Cheng S."/>
        </authorList>
    </citation>
    <scope>NUCLEOTIDE SEQUENCE [LARGE SCALE GENOMIC DNA]</scope>
    <source>
        <strain evidence="3">E1876</strain>
    </source>
</reference>
<name>A0A1A2NPR8_MYCSD</name>
<evidence type="ECO:0000313" key="3">
    <source>
        <dbReference type="Proteomes" id="UP000093943"/>
    </source>
</evidence>
<comment type="caution">
    <text evidence="2">The sequence shown here is derived from an EMBL/GenBank/DDBJ whole genome shotgun (WGS) entry which is preliminary data.</text>
</comment>
<evidence type="ECO:0000256" key="1">
    <source>
        <dbReference type="SAM" id="MobiDB-lite"/>
    </source>
</evidence>